<evidence type="ECO:0000313" key="2">
    <source>
        <dbReference type="Proteomes" id="UP000002281"/>
    </source>
</evidence>
<accession>A0A9L0QWW1</accession>
<protein>
    <submittedName>
        <fullName evidence="1">Uncharacterized protein</fullName>
    </submittedName>
</protein>
<name>A0A9L0QWW1_HORSE</name>
<dbReference type="GeneTree" id="ENSGT00960000190236"/>
<dbReference type="Ensembl" id="ENSECAT00000118398.1">
    <property type="protein sequence ID" value="ENSECAP00000055610.1"/>
    <property type="gene ID" value="ENSECAG00000053954.1"/>
</dbReference>
<dbReference type="Proteomes" id="UP000002281">
    <property type="component" value="Chromosome X"/>
</dbReference>
<reference evidence="1" key="2">
    <citation type="submission" date="2025-08" db="UniProtKB">
        <authorList>
            <consortium name="Ensembl"/>
        </authorList>
    </citation>
    <scope>IDENTIFICATION</scope>
    <source>
        <strain evidence="1">Thoroughbred</strain>
    </source>
</reference>
<sequence length="74" mass="8537">MEGNPPRQIFLTLKMMLSNKHSLFTNFPITCGNSDLPGNFSNQLMTGGPPPKMSMFEEKQVLSLYIFWSPWLLW</sequence>
<dbReference type="AlphaFoldDB" id="A0A9L0QWW1"/>
<keyword evidence="2" id="KW-1185">Reference proteome</keyword>
<evidence type="ECO:0000313" key="1">
    <source>
        <dbReference type="Ensembl" id="ENSECAP00000055610.1"/>
    </source>
</evidence>
<proteinExistence type="predicted"/>
<reference evidence="1" key="3">
    <citation type="submission" date="2025-09" db="UniProtKB">
        <authorList>
            <consortium name="Ensembl"/>
        </authorList>
    </citation>
    <scope>IDENTIFICATION</scope>
    <source>
        <strain evidence="1">Thoroughbred</strain>
    </source>
</reference>
<reference evidence="1 2" key="1">
    <citation type="journal article" date="2009" name="Science">
        <title>Genome sequence, comparative analysis, and population genetics of the domestic horse.</title>
        <authorList>
            <consortium name="Broad Institute Genome Sequencing Platform"/>
            <consortium name="Broad Institute Whole Genome Assembly Team"/>
            <person name="Wade C.M."/>
            <person name="Giulotto E."/>
            <person name="Sigurdsson S."/>
            <person name="Zoli M."/>
            <person name="Gnerre S."/>
            <person name="Imsland F."/>
            <person name="Lear T.L."/>
            <person name="Adelson D.L."/>
            <person name="Bailey E."/>
            <person name="Bellone R.R."/>
            <person name="Bloecker H."/>
            <person name="Distl O."/>
            <person name="Edgar R.C."/>
            <person name="Garber M."/>
            <person name="Leeb T."/>
            <person name="Mauceli E."/>
            <person name="MacLeod J.N."/>
            <person name="Penedo M.C.T."/>
            <person name="Raison J.M."/>
            <person name="Sharpe T."/>
            <person name="Vogel J."/>
            <person name="Andersson L."/>
            <person name="Antczak D.F."/>
            <person name="Biagi T."/>
            <person name="Binns M.M."/>
            <person name="Chowdhary B.P."/>
            <person name="Coleman S.J."/>
            <person name="Della Valle G."/>
            <person name="Fryc S."/>
            <person name="Guerin G."/>
            <person name="Hasegawa T."/>
            <person name="Hill E.W."/>
            <person name="Jurka J."/>
            <person name="Kiialainen A."/>
            <person name="Lindgren G."/>
            <person name="Liu J."/>
            <person name="Magnani E."/>
            <person name="Mickelson J.R."/>
            <person name="Murray J."/>
            <person name="Nergadze S.G."/>
            <person name="Onofrio R."/>
            <person name="Pedroni S."/>
            <person name="Piras M.F."/>
            <person name="Raudsepp T."/>
            <person name="Rocchi M."/>
            <person name="Roeed K.H."/>
            <person name="Ryder O.A."/>
            <person name="Searle S."/>
            <person name="Skow L."/>
            <person name="Swinburne J.E."/>
            <person name="Syvaenen A.C."/>
            <person name="Tozaki T."/>
            <person name="Valberg S.J."/>
            <person name="Vaudin M."/>
            <person name="White J.R."/>
            <person name="Zody M.C."/>
            <person name="Lander E.S."/>
            <person name="Lindblad-Toh K."/>
        </authorList>
    </citation>
    <scope>NUCLEOTIDE SEQUENCE [LARGE SCALE GENOMIC DNA]</scope>
    <source>
        <strain evidence="1 2">Thoroughbred</strain>
    </source>
</reference>
<organism evidence="1 2">
    <name type="scientific">Equus caballus</name>
    <name type="common">Horse</name>
    <dbReference type="NCBI Taxonomy" id="9796"/>
    <lineage>
        <taxon>Eukaryota</taxon>
        <taxon>Metazoa</taxon>
        <taxon>Chordata</taxon>
        <taxon>Craniata</taxon>
        <taxon>Vertebrata</taxon>
        <taxon>Euteleostomi</taxon>
        <taxon>Mammalia</taxon>
        <taxon>Eutheria</taxon>
        <taxon>Laurasiatheria</taxon>
        <taxon>Perissodactyla</taxon>
        <taxon>Equidae</taxon>
        <taxon>Equus</taxon>
    </lineage>
</organism>